<keyword evidence="1" id="KW-0472">Membrane</keyword>
<proteinExistence type="predicted"/>
<organism evidence="2 3">
    <name type="scientific">Listeria weihenstephanensis</name>
    <dbReference type="NCBI Taxonomy" id="1006155"/>
    <lineage>
        <taxon>Bacteria</taxon>
        <taxon>Bacillati</taxon>
        <taxon>Bacillota</taxon>
        <taxon>Bacilli</taxon>
        <taxon>Bacillales</taxon>
        <taxon>Listeriaceae</taxon>
        <taxon>Listeria</taxon>
    </lineage>
</organism>
<dbReference type="KEGG" id="lwi:UE46_11325"/>
<name>A0A1S7FVT3_9LIST</name>
<feature type="transmembrane region" description="Helical" evidence="1">
    <location>
        <begin position="26"/>
        <end position="43"/>
    </location>
</feature>
<dbReference type="AlphaFoldDB" id="A0A1S7FVT3"/>
<keyword evidence="3" id="KW-1185">Reference proteome</keyword>
<evidence type="ECO:0000256" key="1">
    <source>
        <dbReference type="SAM" id="Phobius"/>
    </source>
</evidence>
<accession>A0A1S7FVT3</accession>
<dbReference type="InterPro" id="IPR024414">
    <property type="entry name" value="Uncharacterised_PrgI"/>
</dbReference>
<feature type="transmembrane region" description="Helical" evidence="1">
    <location>
        <begin position="49"/>
        <end position="69"/>
    </location>
</feature>
<dbReference type="RefSeq" id="WP_036059531.1">
    <property type="nucleotide sequence ID" value="NZ_CP011102.1"/>
</dbReference>
<reference evidence="3" key="1">
    <citation type="submission" date="2015-03" db="EMBL/GenBank/DDBJ databases">
        <authorList>
            <person name="Ferrari E."/>
            <person name="Walter M.C."/>
            <person name="Huptas C."/>
            <person name="Scherer S."/>
            <person name="Mueller-Herbst S."/>
        </authorList>
    </citation>
    <scope>NUCLEOTIDE SEQUENCE [LARGE SCALE GENOMIC DNA]</scope>
    <source>
        <strain evidence="3">LWP01</strain>
    </source>
</reference>
<dbReference type="Pfam" id="PF12666">
    <property type="entry name" value="PrgI"/>
    <property type="match status" value="1"/>
</dbReference>
<keyword evidence="1" id="KW-1133">Transmembrane helix</keyword>
<keyword evidence="1" id="KW-0812">Transmembrane</keyword>
<protein>
    <submittedName>
        <fullName evidence="2">Conjugal transfer protein</fullName>
    </submittedName>
</protein>
<sequence length="134" mass="15805">MPFVPVPKDLTKVKTKVAFNLTKRQLICFSIAGAIGTPSYLFLKQHISTDLAAIAMVIIMLPLFFVALFEKDGQPFEKLARNYIRSRFIKKRKRIYRTKNYYKLLEQQNQLIKEVTPIVQKPIKQKRQTKRYKK</sequence>
<dbReference type="EMBL" id="CP011102">
    <property type="protein sequence ID" value="AQY51564.1"/>
    <property type="molecule type" value="Genomic_DNA"/>
</dbReference>
<evidence type="ECO:0000313" key="2">
    <source>
        <dbReference type="EMBL" id="AQY51564.1"/>
    </source>
</evidence>
<dbReference type="Proteomes" id="UP000223060">
    <property type="component" value="Chromosome"/>
</dbReference>
<evidence type="ECO:0000313" key="3">
    <source>
        <dbReference type="Proteomes" id="UP000223060"/>
    </source>
</evidence>
<gene>
    <name evidence="2" type="ORF">UE46_11325</name>
</gene>